<proteinExistence type="predicted"/>
<dbReference type="OrthoDB" id="132546at2157"/>
<dbReference type="PANTHER" id="PTHR46401">
    <property type="entry name" value="GLYCOSYLTRANSFERASE WBBK-RELATED"/>
    <property type="match status" value="1"/>
</dbReference>
<gene>
    <name evidence="5" type="ORF">CPM_1014</name>
    <name evidence="4" type="ORF">CSP5_0999</name>
</gene>
<evidence type="ECO:0000256" key="1">
    <source>
        <dbReference type="ARBA" id="ARBA00022679"/>
    </source>
</evidence>
<dbReference type="InterPro" id="IPR001296">
    <property type="entry name" value="Glyco_trans_1"/>
</dbReference>
<sequence>MLNILWLNHRDPKHPRAGGAERTIYEVAKRLVEKGNKVTIYCPRWKGSLDEEIIDGIKIIRKGNNFTTHAFLPIFLIKNSFDAIINDLAHGVPWISPVFLKRNNFVFFRHLHARSLPGQVDIILAKIITILEKLYPFIYRNIKIVTESSSSEEDLIRLGLDKKNIVRIPPGVDLNLFSPGKKSKSVQLIYFGGFRRYKRPEYILNVYEQLKTNINHLKIVITGDGKLLQQIREEAKTKNYNIFFTGRVDQDELAGLIKKSWVNLHFSITEGWGLSIIESSASGTPTVAFRVPGVIDTLKDNLNGFLVDDISEFSNKILYIIKNENLFINNSRKFAENFTWEKTADMWRELLGNIEKIS</sequence>
<dbReference type="EMBL" id="LT671858">
    <property type="protein sequence ID" value="SIM60869.1"/>
    <property type="molecule type" value="Genomic_DNA"/>
</dbReference>
<dbReference type="Pfam" id="PF13439">
    <property type="entry name" value="Glyco_transf_4"/>
    <property type="match status" value="1"/>
</dbReference>
<dbReference type="CDD" id="cd03801">
    <property type="entry name" value="GT4_PimA-like"/>
    <property type="match status" value="1"/>
</dbReference>
<organism evidence="4 7">
    <name type="scientific">Cuniculiplasma divulgatum</name>
    <dbReference type="NCBI Taxonomy" id="1673428"/>
    <lineage>
        <taxon>Archaea</taxon>
        <taxon>Methanobacteriati</taxon>
        <taxon>Thermoplasmatota</taxon>
        <taxon>Thermoplasmata</taxon>
        <taxon>Thermoplasmatales</taxon>
        <taxon>Cuniculiplasmataceae</taxon>
        <taxon>Cuniculiplasma</taxon>
    </lineage>
</organism>
<dbReference type="AlphaFoldDB" id="A0A1N5UL09"/>
<name>A0A1N5UL09_9ARCH</name>
<keyword evidence="1 4" id="KW-0808">Transferase</keyword>
<dbReference type="InterPro" id="IPR028098">
    <property type="entry name" value="Glyco_trans_4-like_N"/>
</dbReference>
<dbReference type="GO" id="GO:0016757">
    <property type="term" value="F:glycosyltransferase activity"/>
    <property type="evidence" value="ECO:0007669"/>
    <property type="project" value="InterPro"/>
</dbReference>
<dbReference type="Pfam" id="PF00534">
    <property type="entry name" value="Glycos_transf_1"/>
    <property type="match status" value="1"/>
</dbReference>
<evidence type="ECO:0000313" key="6">
    <source>
        <dbReference type="Proteomes" id="UP000187822"/>
    </source>
</evidence>
<dbReference type="GeneID" id="41588266"/>
<dbReference type="EMBL" id="LT719092">
    <property type="protein sequence ID" value="SJK84840.1"/>
    <property type="molecule type" value="Genomic_DNA"/>
</dbReference>
<dbReference type="Proteomes" id="UP000195607">
    <property type="component" value="Chromosome I"/>
</dbReference>
<dbReference type="Gene3D" id="3.40.50.2000">
    <property type="entry name" value="Glycogen Phosphorylase B"/>
    <property type="match status" value="2"/>
</dbReference>
<evidence type="ECO:0000313" key="7">
    <source>
        <dbReference type="Proteomes" id="UP000195607"/>
    </source>
</evidence>
<dbReference type="PANTHER" id="PTHR46401:SF2">
    <property type="entry name" value="GLYCOSYLTRANSFERASE WBBK-RELATED"/>
    <property type="match status" value="1"/>
</dbReference>
<accession>A0A1N5UL09</accession>
<reference evidence="5" key="2">
    <citation type="submission" date="2016-06" db="EMBL/GenBank/DDBJ databases">
        <authorList>
            <person name="Olsen C.W."/>
            <person name="Carey S."/>
            <person name="Hinshaw L."/>
            <person name="Karasin A.I."/>
        </authorList>
    </citation>
    <scope>NUCLEOTIDE SEQUENCE [LARGE SCALE GENOMIC DNA]</scope>
    <source>
        <strain evidence="5">PM4</strain>
    </source>
</reference>
<reference evidence="6" key="3">
    <citation type="submission" date="2016-06" db="EMBL/GenBank/DDBJ databases">
        <authorList>
            <person name="Toshchakov V.S."/>
        </authorList>
    </citation>
    <scope>NUCLEOTIDE SEQUENCE [LARGE SCALE GENOMIC DNA]</scope>
    <source>
        <strain>PM4 (JCM 30641</strain>
        <strain evidence="6">\VKM B-2940)</strain>
    </source>
</reference>
<evidence type="ECO:0000259" key="3">
    <source>
        <dbReference type="Pfam" id="PF13439"/>
    </source>
</evidence>
<dbReference type="STRING" id="1673428.CPM_1014"/>
<dbReference type="KEGG" id="cdiv:CPM_1014"/>
<protein>
    <submittedName>
        <fullName evidence="4">Glycosyltransferase</fullName>
    </submittedName>
</protein>
<evidence type="ECO:0000313" key="5">
    <source>
        <dbReference type="EMBL" id="SJK84840.1"/>
    </source>
</evidence>
<dbReference type="RefSeq" id="WP_077076259.1">
    <property type="nucleotide sequence ID" value="NZ_LT671858.1"/>
</dbReference>
<dbReference type="Proteomes" id="UP000187822">
    <property type="component" value="Chromosome I"/>
</dbReference>
<reference evidence="4 7" key="1">
    <citation type="submission" date="2016-04" db="EMBL/GenBank/DDBJ databases">
        <authorList>
            <person name="Evans L.H."/>
            <person name="Alamgir A."/>
            <person name="Owens N."/>
            <person name="Weber N.D."/>
            <person name="Virtaneva K."/>
            <person name="Barbian K."/>
            <person name="Babar A."/>
            <person name="Rosenke K."/>
        </authorList>
    </citation>
    <scope>NUCLEOTIDE SEQUENCE [LARGE SCALE GENOMIC DNA]</scope>
    <source>
        <strain evidence="4">S5</strain>
        <strain evidence="7">S5(T) (JCM 30642 \VKM B-2941)</strain>
    </source>
</reference>
<feature type="domain" description="Glycosyl transferase family 1" evidence="2">
    <location>
        <begin position="177"/>
        <end position="334"/>
    </location>
</feature>
<dbReference type="SUPFAM" id="SSF53756">
    <property type="entry name" value="UDP-Glycosyltransferase/glycogen phosphorylase"/>
    <property type="match status" value="1"/>
</dbReference>
<feature type="domain" description="Glycosyltransferase subfamily 4-like N-terminal" evidence="3">
    <location>
        <begin position="18"/>
        <end position="175"/>
    </location>
</feature>
<evidence type="ECO:0000313" key="4">
    <source>
        <dbReference type="EMBL" id="SIM60869.1"/>
    </source>
</evidence>
<keyword evidence="6" id="KW-1185">Reference proteome</keyword>
<evidence type="ECO:0000259" key="2">
    <source>
        <dbReference type="Pfam" id="PF00534"/>
    </source>
</evidence>